<dbReference type="Pfam" id="PF02277">
    <property type="entry name" value="DBI_PRT"/>
    <property type="match status" value="1"/>
</dbReference>
<sequence>MVDCGVAEAVTPHARLVARKIAHGSRSVRLGPAMSVAQAHAGIRAGMELAEALPGNVLMCAGLGAGGFESGALVIARLAATDLRPLVQGGDASPADRVARLMVVLQTALERHRAATHPVEVLAALGGHEMSLMVGAMLVAASRRHLVVLDGMAACAAFHVATRLAPETRPYGLFCHSHGHPGLQRAQALLDGGPMLELGLNSQDGTGAVLAWPLIRSAAALLAEVAEPDEAPRTAGPLQAAMA</sequence>
<organism evidence="1 2">
    <name type="scientific">Piscinibacter sakaiensis</name>
    <name type="common">Ideonella sakaiensis</name>
    <dbReference type="NCBI Taxonomy" id="1547922"/>
    <lineage>
        <taxon>Bacteria</taxon>
        <taxon>Pseudomonadati</taxon>
        <taxon>Pseudomonadota</taxon>
        <taxon>Betaproteobacteria</taxon>
        <taxon>Burkholderiales</taxon>
        <taxon>Sphaerotilaceae</taxon>
        <taxon>Piscinibacter</taxon>
    </lineage>
</organism>
<proteinExistence type="predicted"/>
<dbReference type="EMBL" id="BBYR01000186">
    <property type="protein sequence ID" value="GAP39073.1"/>
    <property type="molecule type" value="Genomic_DNA"/>
</dbReference>
<keyword evidence="1" id="KW-0328">Glycosyltransferase</keyword>
<evidence type="ECO:0000313" key="2">
    <source>
        <dbReference type="Proteomes" id="UP000037660"/>
    </source>
</evidence>
<accession>A0A0K8P8V1</accession>
<dbReference type="PANTHER" id="PTHR43463">
    <property type="entry name" value="NICOTINATE-NUCLEOTIDE--DIMETHYLBENZIMIDAZOLE PHOSPHORIBOSYLTRANSFERASE"/>
    <property type="match status" value="1"/>
</dbReference>
<dbReference type="Proteomes" id="UP000037660">
    <property type="component" value="Unassembled WGS sequence"/>
</dbReference>
<evidence type="ECO:0000313" key="1">
    <source>
        <dbReference type="EMBL" id="GAP39073.1"/>
    </source>
</evidence>
<dbReference type="PANTHER" id="PTHR43463:SF1">
    <property type="entry name" value="NICOTINATE-NUCLEOTIDE--DIMETHYLBENZIMIDAZOLE PHOSPHORIBOSYLTRANSFERASE"/>
    <property type="match status" value="1"/>
</dbReference>
<reference evidence="1 2" key="2">
    <citation type="journal article" date="2016" name="Science">
        <title>A bacterium that degrades and assimilates poly(ethylene terephthalate).</title>
        <authorList>
            <person name="Yoshida S."/>
            <person name="Hiraga K."/>
            <person name="Takehana T."/>
            <person name="Taniguchi I."/>
            <person name="Yamaji H."/>
            <person name="Maeda Y."/>
            <person name="Toyohara K."/>
            <person name="Miyamoto K."/>
            <person name="Kimura Y."/>
            <person name="Oda K."/>
        </authorList>
    </citation>
    <scope>NUCLEOTIDE SEQUENCE [LARGE SCALE GENOMIC DNA]</scope>
    <source>
        <strain evidence="2">NBRC 110686 / TISTR 2288 / 201-F6</strain>
    </source>
</reference>
<dbReference type="SUPFAM" id="SSF52733">
    <property type="entry name" value="Nicotinate mononucleotide:5,6-dimethylbenzimidazole phosphoribosyltransferase (CobT)"/>
    <property type="match status" value="1"/>
</dbReference>
<dbReference type="GO" id="GO:0008939">
    <property type="term" value="F:nicotinate-nucleotide-dimethylbenzimidazole phosphoribosyltransferase activity"/>
    <property type="evidence" value="ECO:0007669"/>
    <property type="project" value="UniProtKB-EC"/>
</dbReference>
<dbReference type="AlphaFoldDB" id="A0A0K8P8V1"/>
<name>A0A0K8P8V1_PISS1</name>
<comment type="caution">
    <text evidence="1">The sequence shown here is derived from an EMBL/GenBank/DDBJ whole genome shotgun (WGS) entry which is preliminary data.</text>
</comment>
<keyword evidence="2" id="KW-1185">Reference proteome</keyword>
<dbReference type="InterPro" id="IPR036087">
    <property type="entry name" value="Nict_dMeBzImd_PRibTrfase_sf"/>
</dbReference>
<keyword evidence="1" id="KW-0808">Transferase</keyword>
<dbReference type="Gene3D" id="3.40.50.10210">
    <property type="match status" value="1"/>
</dbReference>
<dbReference type="STRING" id="1547922.ISF6_0945"/>
<dbReference type="InterPro" id="IPR003200">
    <property type="entry name" value="Nict_dMeBzImd_PRibTrfase"/>
</dbReference>
<dbReference type="EC" id="2.4.2.21" evidence="1"/>
<reference evidence="2" key="1">
    <citation type="submission" date="2015-07" db="EMBL/GenBank/DDBJ databases">
        <title>Discovery of a poly(ethylene terephthalate assimilation.</title>
        <authorList>
            <person name="Yoshida S."/>
            <person name="Hiraga K."/>
            <person name="Takehana T."/>
            <person name="Taniguchi I."/>
            <person name="Yamaji H."/>
            <person name="Maeda Y."/>
            <person name="Toyohara K."/>
            <person name="Miyamoto K."/>
            <person name="Kimura Y."/>
            <person name="Oda K."/>
        </authorList>
    </citation>
    <scope>NUCLEOTIDE SEQUENCE [LARGE SCALE GENOMIC DNA]</scope>
    <source>
        <strain evidence="2">NBRC 110686 / TISTR 2288 / 201-F6</strain>
    </source>
</reference>
<gene>
    <name evidence="1" type="ORF">ISF6_0945</name>
</gene>
<protein>
    <submittedName>
        <fullName evidence="1">Nicotinate-nucleotide--dimethylbenzimidazole phosphoribosyltransferase</fullName>
        <ecNumber evidence="1">2.4.2.21</ecNumber>
    </submittedName>
</protein>